<dbReference type="InterPro" id="IPR018060">
    <property type="entry name" value="HTH_AraC"/>
</dbReference>
<dbReference type="Gene3D" id="1.10.10.60">
    <property type="entry name" value="Homeodomain-like"/>
    <property type="match status" value="1"/>
</dbReference>
<dbReference type="SMART" id="SM00342">
    <property type="entry name" value="HTH_ARAC"/>
    <property type="match status" value="1"/>
</dbReference>
<name>A0A243WEB5_9BACT</name>
<dbReference type="Proteomes" id="UP000194873">
    <property type="component" value="Unassembled WGS sequence"/>
</dbReference>
<dbReference type="AlphaFoldDB" id="A0A243WEB5"/>
<dbReference type="InterPro" id="IPR009057">
    <property type="entry name" value="Homeodomain-like_sf"/>
</dbReference>
<evidence type="ECO:0000256" key="3">
    <source>
        <dbReference type="ARBA" id="ARBA00023163"/>
    </source>
</evidence>
<evidence type="ECO:0000259" key="4">
    <source>
        <dbReference type="PROSITE" id="PS01124"/>
    </source>
</evidence>
<dbReference type="InterPro" id="IPR020449">
    <property type="entry name" value="Tscrpt_reg_AraC-type_HTH"/>
</dbReference>
<evidence type="ECO:0000256" key="1">
    <source>
        <dbReference type="ARBA" id="ARBA00023015"/>
    </source>
</evidence>
<dbReference type="PRINTS" id="PR00032">
    <property type="entry name" value="HTHARAC"/>
</dbReference>
<keyword evidence="1" id="KW-0805">Transcription regulation</keyword>
<accession>A0A243WEB5</accession>
<dbReference type="RefSeq" id="WP_086593927.1">
    <property type="nucleotide sequence ID" value="NZ_MTSE01000004.1"/>
</dbReference>
<evidence type="ECO:0000313" key="6">
    <source>
        <dbReference type="Proteomes" id="UP000194873"/>
    </source>
</evidence>
<dbReference type="PROSITE" id="PS01124">
    <property type="entry name" value="HTH_ARAC_FAMILY_2"/>
    <property type="match status" value="1"/>
</dbReference>
<dbReference type="GO" id="GO:0003700">
    <property type="term" value="F:DNA-binding transcription factor activity"/>
    <property type="evidence" value="ECO:0007669"/>
    <property type="project" value="InterPro"/>
</dbReference>
<dbReference type="GO" id="GO:0043565">
    <property type="term" value="F:sequence-specific DNA binding"/>
    <property type="evidence" value="ECO:0007669"/>
    <property type="project" value="InterPro"/>
</dbReference>
<gene>
    <name evidence="5" type="ORF">BXP70_10045</name>
</gene>
<proteinExistence type="predicted"/>
<keyword evidence="2" id="KW-0238">DNA-binding</keyword>
<sequence length="300" mass="34440">MPKTQTLEDFYKHKIHWMPENLQQDIGHFNVFRLDDYVGPNACALPYSRKDFYKITLVTGHNRYHYADKTVEINGNALLFANPLVPYHWEPLDDNQTGYFCIFTEAFLQRHMTVLAQELPVFKPGGQPVYFLNNEQLATTKQLFEKIFAEIDSDYSFKYDLLRAYVFELVHGAMKLQPASTLYHDSNAATRIASLFTELLERQFPIELPGQQVKLRNANAFAVQLAVHVNHLNRALKEVTGKTTSQLIAERLVQEAHALLKHTAWNVSEISYSLGFEEPAHFSNFFKKRAGATPSAVRTV</sequence>
<evidence type="ECO:0000256" key="2">
    <source>
        <dbReference type="ARBA" id="ARBA00023125"/>
    </source>
</evidence>
<keyword evidence="3" id="KW-0804">Transcription</keyword>
<feature type="domain" description="HTH araC/xylS-type" evidence="4">
    <location>
        <begin position="190"/>
        <end position="300"/>
    </location>
</feature>
<dbReference type="PANTHER" id="PTHR43280">
    <property type="entry name" value="ARAC-FAMILY TRANSCRIPTIONAL REGULATOR"/>
    <property type="match status" value="1"/>
</dbReference>
<keyword evidence="6" id="KW-1185">Reference proteome</keyword>
<dbReference type="OrthoDB" id="629200at2"/>
<protein>
    <submittedName>
        <fullName evidence="5">AraC family transcriptional regulator</fullName>
    </submittedName>
</protein>
<dbReference type="Pfam" id="PF12833">
    <property type="entry name" value="HTH_18"/>
    <property type="match status" value="1"/>
</dbReference>
<organism evidence="5 6">
    <name type="scientific">Hymenobacter crusticola</name>
    <dbReference type="NCBI Taxonomy" id="1770526"/>
    <lineage>
        <taxon>Bacteria</taxon>
        <taxon>Pseudomonadati</taxon>
        <taxon>Bacteroidota</taxon>
        <taxon>Cytophagia</taxon>
        <taxon>Cytophagales</taxon>
        <taxon>Hymenobacteraceae</taxon>
        <taxon>Hymenobacter</taxon>
    </lineage>
</organism>
<dbReference type="SUPFAM" id="SSF46689">
    <property type="entry name" value="Homeodomain-like"/>
    <property type="match status" value="1"/>
</dbReference>
<reference evidence="5 6" key="1">
    <citation type="submission" date="2017-01" db="EMBL/GenBank/DDBJ databases">
        <title>A new Hymenobacter.</title>
        <authorList>
            <person name="Liang Y."/>
            <person name="Feng F."/>
        </authorList>
    </citation>
    <scope>NUCLEOTIDE SEQUENCE [LARGE SCALE GENOMIC DNA]</scope>
    <source>
        <strain evidence="5">MIMBbqt21</strain>
    </source>
</reference>
<dbReference type="EMBL" id="MTSE01000004">
    <property type="protein sequence ID" value="OUJ74074.1"/>
    <property type="molecule type" value="Genomic_DNA"/>
</dbReference>
<dbReference type="PANTHER" id="PTHR43280:SF32">
    <property type="entry name" value="TRANSCRIPTIONAL REGULATORY PROTEIN"/>
    <property type="match status" value="1"/>
</dbReference>
<dbReference type="InterPro" id="IPR037923">
    <property type="entry name" value="HTH-like"/>
</dbReference>
<comment type="caution">
    <text evidence="5">The sequence shown here is derived from an EMBL/GenBank/DDBJ whole genome shotgun (WGS) entry which is preliminary data.</text>
</comment>
<evidence type="ECO:0000313" key="5">
    <source>
        <dbReference type="EMBL" id="OUJ74074.1"/>
    </source>
</evidence>
<dbReference type="SUPFAM" id="SSF51215">
    <property type="entry name" value="Regulatory protein AraC"/>
    <property type="match status" value="1"/>
</dbReference>